<sequence>MDNKKDIEYIILLSIILILLLSIIILFVSSTIESILENVNITDVIIISISFLGVFSTFFGALIGAWLSGRYSMKIAQKQMEFEKDKRINEYWSKYMLLKDNLNSEIRVNRPSHIFGNVVVGEKGKIRPYTKNHNLIIHKEIEELHIENMKRYKYDAIELKSLEGFNYLPHHRKEEPTLLFKYISTYATLCREINKRLAKSEGEIKIDNIVLSNLQNSLEKIFNIINKQNKE</sequence>
<feature type="transmembrane region" description="Helical" evidence="1">
    <location>
        <begin position="44"/>
        <end position="67"/>
    </location>
</feature>
<proteinExistence type="predicted"/>
<protein>
    <submittedName>
        <fullName evidence="2">Uncharacterized protein YneF (UPF0154 family)</fullName>
    </submittedName>
</protein>
<accession>A0ABV2ECA8</accession>
<keyword evidence="3" id="KW-1185">Reference proteome</keyword>
<gene>
    <name evidence="2" type="ORF">ABHD89_002464</name>
</gene>
<comment type="caution">
    <text evidence="2">The sequence shown here is derived from an EMBL/GenBank/DDBJ whole genome shotgun (WGS) entry which is preliminary data.</text>
</comment>
<evidence type="ECO:0000256" key="1">
    <source>
        <dbReference type="SAM" id="Phobius"/>
    </source>
</evidence>
<keyword evidence="1" id="KW-1133">Transmembrane helix</keyword>
<reference evidence="2 3" key="1">
    <citation type="submission" date="2024-05" db="EMBL/GenBank/DDBJ databases">
        <title>Genomic Encyclopedia of Type Strains, Phase IV (KMG-IV): sequencing the most valuable type-strain genomes for metagenomic binning, comparative biology and taxonomic classification.</title>
        <authorList>
            <person name="Goeker M."/>
        </authorList>
    </citation>
    <scope>NUCLEOTIDE SEQUENCE [LARGE SCALE GENOMIC DNA]</scope>
    <source>
        <strain evidence="2 3">DSM 25286</strain>
    </source>
</reference>
<evidence type="ECO:0000313" key="2">
    <source>
        <dbReference type="EMBL" id="MET3112038.1"/>
    </source>
</evidence>
<feature type="transmembrane region" description="Helical" evidence="1">
    <location>
        <begin position="9"/>
        <end position="32"/>
    </location>
</feature>
<keyword evidence="1" id="KW-0472">Membrane</keyword>
<evidence type="ECO:0000313" key="3">
    <source>
        <dbReference type="Proteomes" id="UP001549019"/>
    </source>
</evidence>
<dbReference type="EMBL" id="JBDZDV010000008">
    <property type="protein sequence ID" value="MET3112038.1"/>
    <property type="molecule type" value="Genomic_DNA"/>
</dbReference>
<keyword evidence="1" id="KW-0812">Transmembrane</keyword>
<name>A0ABV2ECA8_9STAP</name>
<organism evidence="2 3">
    <name type="scientific">Salinicoccus halitifaciens</name>
    <dbReference type="NCBI Taxonomy" id="1073415"/>
    <lineage>
        <taxon>Bacteria</taxon>
        <taxon>Bacillati</taxon>
        <taxon>Bacillota</taxon>
        <taxon>Bacilli</taxon>
        <taxon>Bacillales</taxon>
        <taxon>Staphylococcaceae</taxon>
        <taxon>Salinicoccus</taxon>
    </lineage>
</organism>
<dbReference type="Proteomes" id="UP001549019">
    <property type="component" value="Unassembled WGS sequence"/>
</dbReference>
<dbReference type="RefSeq" id="WP_230822535.1">
    <property type="nucleotide sequence ID" value="NZ_JAJNCU010000008.1"/>
</dbReference>